<dbReference type="InterPro" id="IPR027417">
    <property type="entry name" value="P-loop_NTPase"/>
</dbReference>
<evidence type="ECO:0000313" key="13">
    <source>
        <dbReference type="Proteomes" id="UP001489004"/>
    </source>
</evidence>
<keyword evidence="4" id="KW-0342">GTP-binding</keyword>
<dbReference type="InterPro" id="IPR011629">
    <property type="entry name" value="CobW-like_C"/>
</dbReference>
<dbReference type="PANTHER" id="PTHR13748">
    <property type="entry name" value="COBW-RELATED"/>
    <property type="match status" value="1"/>
</dbReference>
<evidence type="ECO:0000256" key="2">
    <source>
        <dbReference type="ARBA" id="ARBA00022801"/>
    </source>
</evidence>
<feature type="coiled-coil region" evidence="8">
    <location>
        <begin position="389"/>
        <end position="451"/>
    </location>
</feature>
<evidence type="ECO:0000256" key="6">
    <source>
        <dbReference type="ARBA" id="ARBA00034320"/>
    </source>
</evidence>
<evidence type="ECO:0000313" key="12">
    <source>
        <dbReference type="EMBL" id="KAK9809219.1"/>
    </source>
</evidence>
<feature type="region of interest" description="Disordered" evidence="9">
    <location>
        <begin position="1"/>
        <end position="46"/>
    </location>
</feature>
<gene>
    <name evidence="12" type="ORF">WJX72_011554</name>
</gene>
<comment type="catalytic activity">
    <reaction evidence="7">
        <text>GTP + H2O = GDP + phosphate + H(+)</text>
        <dbReference type="Rhea" id="RHEA:19669"/>
        <dbReference type="ChEBI" id="CHEBI:15377"/>
        <dbReference type="ChEBI" id="CHEBI:15378"/>
        <dbReference type="ChEBI" id="CHEBI:37565"/>
        <dbReference type="ChEBI" id="CHEBI:43474"/>
        <dbReference type="ChEBI" id="CHEBI:58189"/>
    </reaction>
    <physiologicalReaction direction="left-to-right" evidence="7">
        <dbReference type="Rhea" id="RHEA:19670"/>
    </physiologicalReaction>
</comment>
<feature type="domain" description="CobW/HypB/UreG nucleotide-binding" evidence="10">
    <location>
        <begin position="52"/>
        <end position="238"/>
    </location>
</feature>
<comment type="similarity">
    <text evidence="6">Belongs to the SIMIBI class G3E GTPase family. ZNG1 subfamily.</text>
</comment>
<dbReference type="CDD" id="cd03112">
    <property type="entry name" value="CobW-like"/>
    <property type="match status" value="1"/>
</dbReference>
<evidence type="ECO:0000256" key="4">
    <source>
        <dbReference type="ARBA" id="ARBA00023134"/>
    </source>
</evidence>
<dbReference type="Pfam" id="PF07683">
    <property type="entry name" value="CobW_C"/>
    <property type="match status" value="1"/>
</dbReference>
<dbReference type="AlphaFoldDB" id="A0AAW1PMN7"/>
<name>A0AAW1PMN7_9CHLO</name>
<keyword evidence="13" id="KW-1185">Reference proteome</keyword>
<dbReference type="SUPFAM" id="SSF52540">
    <property type="entry name" value="P-loop containing nucleoside triphosphate hydrolases"/>
    <property type="match status" value="1"/>
</dbReference>
<organism evidence="12 13">
    <name type="scientific">[Myrmecia] bisecta</name>
    <dbReference type="NCBI Taxonomy" id="41462"/>
    <lineage>
        <taxon>Eukaryota</taxon>
        <taxon>Viridiplantae</taxon>
        <taxon>Chlorophyta</taxon>
        <taxon>core chlorophytes</taxon>
        <taxon>Trebouxiophyceae</taxon>
        <taxon>Trebouxiales</taxon>
        <taxon>Trebouxiaceae</taxon>
        <taxon>Myrmecia</taxon>
    </lineage>
</organism>
<dbReference type="InterPro" id="IPR036627">
    <property type="entry name" value="CobW-likC_sf"/>
</dbReference>
<evidence type="ECO:0000256" key="1">
    <source>
        <dbReference type="ARBA" id="ARBA00022741"/>
    </source>
</evidence>
<evidence type="ECO:0000259" key="11">
    <source>
        <dbReference type="Pfam" id="PF07683"/>
    </source>
</evidence>
<feature type="domain" description="CobW C-terminal" evidence="11">
    <location>
        <begin position="260"/>
        <end position="304"/>
    </location>
</feature>
<reference evidence="12 13" key="1">
    <citation type="journal article" date="2024" name="Nat. Commun.">
        <title>Phylogenomics reveals the evolutionary origins of lichenization in chlorophyte algae.</title>
        <authorList>
            <person name="Puginier C."/>
            <person name="Libourel C."/>
            <person name="Otte J."/>
            <person name="Skaloud P."/>
            <person name="Haon M."/>
            <person name="Grisel S."/>
            <person name="Petersen M."/>
            <person name="Berrin J.G."/>
            <person name="Delaux P.M."/>
            <person name="Dal Grande F."/>
            <person name="Keller J."/>
        </authorList>
    </citation>
    <scope>NUCLEOTIDE SEQUENCE [LARGE SCALE GENOMIC DNA]</scope>
    <source>
        <strain evidence="12 13">SAG 2043</strain>
    </source>
</reference>
<evidence type="ECO:0000259" key="10">
    <source>
        <dbReference type="Pfam" id="PF02492"/>
    </source>
</evidence>
<dbReference type="InterPro" id="IPR003495">
    <property type="entry name" value="CobW/HypB/UreG_nucleotide-bd"/>
</dbReference>
<dbReference type="EMBL" id="JALJOR010000011">
    <property type="protein sequence ID" value="KAK9809219.1"/>
    <property type="molecule type" value="Genomic_DNA"/>
</dbReference>
<dbReference type="InterPro" id="IPR051316">
    <property type="entry name" value="Zinc-reg_GTPase_activator"/>
</dbReference>
<dbReference type="GO" id="GO:0005525">
    <property type="term" value="F:GTP binding"/>
    <property type="evidence" value="ECO:0007669"/>
    <property type="project" value="UniProtKB-KW"/>
</dbReference>
<dbReference type="Gene3D" id="1.20.5.110">
    <property type="match status" value="1"/>
</dbReference>
<dbReference type="PANTHER" id="PTHR13748:SF31">
    <property type="entry name" value="ZINC-REGULATED GTPASE METALLOPROTEIN ACTIVATOR 1A-RELATED"/>
    <property type="match status" value="1"/>
</dbReference>
<evidence type="ECO:0000256" key="3">
    <source>
        <dbReference type="ARBA" id="ARBA00022833"/>
    </source>
</evidence>
<keyword evidence="2" id="KW-0378">Hydrolase</keyword>
<keyword evidence="1" id="KW-0547">Nucleotide-binding</keyword>
<proteinExistence type="inferred from homology"/>
<dbReference type="Proteomes" id="UP001489004">
    <property type="component" value="Unassembled WGS sequence"/>
</dbReference>
<dbReference type="Pfam" id="PF02492">
    <property type="entry name" value="cobW"/>
    <property type="match status" value="1"/>
</dbReference>
<dbReference type="GO" id="GO:0005737">
    <property type="term" value="C:cytoplasm"/>
    <property type="evidence" value="ECO:0007669"/>
    <property type="project" value="TreeGrafter"/>
</dbReference>
<keyword evidence="8" id="KW-0175">Coiled coil</keyword>
<comment type="caution">
    <text evidence="12">The sequence shown here is derived from an EMBL/GenBank/DDBJ whole genome shotgun (WGS) entry which is preliminary data.</text>
</comment>
<evidence type="ECO:0000256" key="8">
    <source>
        <dbReference type="SAM" id="Coils"/>
    </source>
</evidence>
<evidence type="ECO:0000256" key="9">
    <source>
        <dbReference type="SAM" id="MobiDB-lite"/>
    </source>
</evidence>
<accession>A0AAW1PMN7</accession>
<dbReference type="SUPFAM" id="SSF90002">
    <property type="entry name" value="Hypothetical protein YjiA, C-terminal domain"/>
    <property type="match status" value="1"/>
</dbReference>
<protein>
    <submittedName>
        <fullName evidence="12">Uncharacterized protein</fullName>
    </submittedName>
</protein>
<dbReference type="Gene3D" id="3.40.50.300">
    <property type="entry name" value="P-loop containing nucleotide triphosphate hydrolases"/>
    <property type="match status" value="1"/>
</dbReference>
<dbReference type="Gene3D" id="3.30.1220.10">
    <property type="entry name" value="CobW-like, C-terminal domain"/>
    <property type="match status" value="1"/>
</dbReference>
<evidence type="ECO:0000256" key="7">
    <source>
        <dbReference type="ARBA" id="ARBA00049117"/>
    </source>
</evidence>
<dbReference type="GO" id="GO:0016787">
    <property type="term" value="F:hydrolase activity"/>
    <property type="evidence" value="ECO:0007669"/>
    <property type="project" value="UniProtKB-KW"/>
</dbReference>
<keyword evidence="3" id="KW-0862">Zinc</keyword>
<sequence>MSDSDSDLDLPPTAVAIGAPSPAAETSSAREGDPPEVPEAAGLSEPAHKPVPVTLITGYLGSGKSTLVNHILTAKHGYRIAVILNEFGQEVGIERAMLQDQEGKASSLEEWVELANGCLCCSVKDDFVQALEALMQKRNKFDYILVETTGLADPGPVASALWTDEEVESGVLLDAVVTVVDARNLPRQLAEERSNGAVNEAQRQIAYADVLLLNKVDLVAGEAALAGLEHTIRHINTEEHGGSAAGSSSHIRSNAHDSSVTSVSLRSSCPLDLERFKRWLDVLLWEPGDQRIYRMKGVLFRHDKEGKDRDQLQRRQDELSALLSAVLTGSTLLMLFLLRKLGGVLAERESLKVSQQALLKQVQGLHIEYNRLTKEHDGSAARPAVDAEVAKLKASLEAQKKEKQQIEAKLEEAQAIRKTAVANAEALKSQSKGLENEYDRLLADYDKLKSRLAQVDPASGSVARPGIKKDE</sequence>
<keyword evidence="5" id="KW-0143">Chaperone</keyword>
<evidence type="ECO:0000256" key="5">
    <source>
        <dbReference type="ARBA" id="ARBA00023186"/>
    </source>
</evidence>